<reference evidence="1" key="1">
    <citation type="submission" date="2021-01" db="EMBL/GenBank/DDBJ databases">
        <authorList>
            <person name="Corre E."/>
            <person name="Pelletier E."/>
            <person name="Niang G."/>
            <person name="Scheremetjew M."/>
            <person name="Finn R."/>
            <person name="Kale V."/>
            <person name="Holt S."/>
            <person name="Cochrane G."/>
            <person name="Meng A."/>
            <person name="Brown T."/>
            <person name="Cohen L."/>
        </authorList>
    </citation>
    <scope>NUCLEOTIDE SEQUENCE</scope>
    <source>
        <strain evidence="1">CCMP2222</strain>
    </source>
</reference>
<gene>
    <name evidence="1" type="ORF">AAND1436_LOCUS15760</name>
</gene>
<protein>
    <submittedName>
        <fullName evidence="1">Uncharacterized protein</fullName>
    </submittedName>
</protein>
<name>A0A7S2FV13_9DINO</name>
<evidence type="ECO:0000313" key="1">
    <source>
        <dbReference type="EMBL" id="CAD9416396.1"/>
    </source>
</evidence>
<dbReference type="EMBL" id="HBGQ01031958">
    <property type="protein sequence ID" value="CAD9416396.1"/>
    <property type="molecule type" value="Transcribed_RNA"/>
</dbReference>
<proteinExistence type="predicted"/>
<sequence>MMSWFINFPDDWLKVSAVLPHNPPGDRPAYVPGATYFLPMFMAINSSIPELAQETAEMDALKARKQAEAHPVEDFLPQCVAEWRSYIKMFKEAKMVDDRPEPPYPYTLESIRGFIDKANAIAVGQAQARKGG</sequence>
<dbReference type="AlphaFoldDB" id="A0A7S2FV13"/>
<organism evidence="1">
    <name type="scientific">Alexandrium andersonii</name>
    <dbReference type="NCBI Taxonomy" id="327968"/>
    <lineage>
        <taxon>Eukaryota</taxon>
        <taxon>Sar</taxon>
        <taxon>Alveolata</taxon>
        <taxon>Dinophyceae</taxon>
        <taxon>Gonyaulacales</taxon>
        <taxon>Pyrocystaceae</taxon>
        <taxon>Alexandrium</taxon>
    </lineage>
</organism>
<accession>A0A7S2FV13</accession>